<dbReference type="EMBL" id="JALBCA010000039">
    <property type="protein sequence ID" value="KAI2387438.1"/>
    <property type="molecule type" value="Genomic_DNA"/>
</dbReference>
<sequence>MFLCHVLQRSLSILLPISIASLVYLYLYPVFHGCAFPVPASDLSGPEPALASFTNILKEHFRYGNQSRDSKQSISPAPFRLLVLADPQIEGDSSLPGPNDGLAGRFWKHWNSVVSAETWEDRFFALRKGTKQVLLVDIPRSLETVRKQVDLVGNDYYLAHIYRTLHWWVIPSHVTVLGDLIGSQWVSDTEFAVRSGRYWNQVFRGGVRVDDEITITGMNGYGNGAEKTEMFTLSKDRSEKTAWSSRIINIAGNHDVGYAGDISEKRLDRFEREFGRHNWDVRFQYPISAGNDPEGKQINASIHLIVLDSLLLDTPALSQSLASQTYGFINDLISHRLRPVEDQSSFTLLLTHLPLHKEAGVCTDAPLFAFFSKDDDKPIDGELRFKEGGLREQNHISAQLSHHGILQGIFGMSGEPNAVAGGMGRNGLILTGHDHTGCDTEHFINRTSVTSEDSSDTSPAWTWDARLYKSENKQHYSSPPNPSIREITLRSMMGEFSGNAGLLSLWFDSRPSVMEWKYEFTTCQLGVQHIWWAVHIICLVTSSIVAVWLGLVLLGRSTNADVAIVKSMASPVAVNLKIKQVYKPKAT</sequence>
<name>A0ACB8UZG9_9EURO</name>
<organism evidence="1">
    <name type="scientific">Ophidiomyces ophidiicola</name>
    <dbReference type="NCBI Taxonomy" id="1387563"/>
    <lineage>
        <taxon>Eukaryota</taxon>
        <taxon>Fungi</taxon>
        <taxon>Dikarya</taxon>
        <taxon>Ascomycota</taxon>
        <taxon>Pezizomycotina</taxon>
        <taxon>Eurotiomycetes</taxon>
        <taxon>Eurotiomycetidae</taxon>
        <taxon>Onygenales</taxon>
        <taxon>Onygenaceae</taxon>
        <taxon>Ophidiomyces</taxon>
    </lineage>
</organism>
<accession>A0ACB8UZG9</accession>
<proteinExistence type="predicted"/>
<comment type="caution">
    <text evidence="1">The sequence shown here is derived from an EMBL/GenBank/DDBJ whole genome shotgun (WGS) entry which is preliminary data.</text>
</comment>
<gene>
    <name evidence="1" type="ORF">LOY88_003128</name>
</gene>
<reference evidence="1" key="1">
    <citation type="journal article" date="2022" name="bioRxiv">
        <title>Population genetic analysis of Ophidiomyces ophidiicola, the causative agent of snake fungal disease, indicates recent introductions to the USA.</title>
        <authorList>
            <person name="Ladner J.T."/>
            <person name="Palmer J.M."/>
            <person name="Ettinger C.L."/>
            <person name="Stajich J.E."/>
            <person name="Farrell T.M."/>
            <person name="Glorioso B.M."/>
            <person name="Lawson B."/>
            <person name="Price S.J."/>
            <person name="Stengle A.G."/>
            <person name="Grear D.A."/>
            <person name="Lorch J.M."/>
        </authorList>
    </citation>
    <scope>NUCLEOTIDE SEQUENCE</scope>
    <source>
        <strain evidence="1">NWHC 24266-5</strain>
    </source>
</reference>
<evidence type="ECO:0000313" key="1">
    <source>
        <dbReference type="EMBL" id="KAI2387438.1"/>
    </source>
</evidence>
<protein>
    <submittedName>
        <fullName evidence="1">Uncharacterized protein</fullName>
    </submittedName>
</protein>